<feature type="compositionally biased region" description="Basic and acidic residues" evidence="1">
    <location>
        <begin position="321"/>
        <end position="334"/>
    </location>
</feature>
<dbReference type="AlphaFoldDB" id="A0A8H7DMK5"/>
<evidence type="ECO:0000313" key="2">
    <source>
        <dbReference type="EMBL" id="KAF7422921.1"/>
    </source>
</evidence>
<feature type="compositionally biased region" description="Polar residues" evidence="1">
    <location>
        <begin position="406"/>
        <end position="420"/>
    </location>
</feature>
<comment type="caution">
    <text evidence="2">The sequence shown here is derived from an EMBL/GenBank/DDBJ whole genome shotgun (WGS) entry which is preliminary data.</text>
</comment>
<dbReference type="RefSeq" id="XP_036627953.1">
    <property type="nucleotide sequence ID" value="XM_036780570.1"/>
</dbReference>
<name>A0A8H7DMK5_PLEOS</name>
<organism evidence="2 3">
    <name type="scientific">Pleurotus ostreatus</name>
    <name type="common">Oyster mushroom</name>
    <name type="synonym">White-rot fungus</name>
    <dbReference type="NCBI Taxonomy" id="5322"/>
    <lineage>
        <taxon>Eukaryota</taxon>
        <taxon>Fungi</taxon>
        <taxon>Dikarya</taxon>
        <taxon>Basidiomycota</taxon>
        <taxon>Agaricomycotina</taxon>
        <taxon>Agaricomycetes</taxon>
        <taxon>Agaricomycetidae</taxon>
        <taxon>Agaricales</taxon>
        <taxon>Pleurotineae</taxon>
        <taxon>Pleurotaceae</taxon>
        <taxon>Pleurotus</taxon>
    </lineage>
</organism>
<dbReference type="Proteomes" id="UP000623687">
    <property type="component" value="Unassembled WGS sequence"/>
</dbReference>
<dbReference type="EMBL" id="JACETU010000008">
    <property type="protein sequence ID" value="KAF7422921.1"/>
    <property type="molecule type" value="Genomic_DNA"/>
</dbReference>
<protein>
    <submittedName>
        <fullName evidence="2">Uncharacterized protein</fullName>
    </submittedName>
</protein>
<evidence type="ECO:0000256" key="1">
    <source>
        <dbReference type="SAM" id="MobiDB-lite"/>
    </source>
</evidence>
<feature type="compositionally biased region" description="Low complexity" evidence="1">
    <location>
        <begin position="438"/>
        <end position="451"/>
    </location>
</feature>
<reference evidence="2" key="1">
    <citation type="submission" date="2019-07" db="EMBL/GenBank/DDBJ databases">
        <authorList>
            <person name="Palmer J.M."/>
        </authorList>
    </citation>
    <scope>NUCLEOTIDE SEQUENCE</scope>
    <source>
        <strain evidence="2">PC9</strain>
    </source>
</reference>
<feature type="region of interest" description="Disordered" evidence="1">
    <location>
        <begin position="376"/>
        <end position="470"/>
    </location>
</feature>
<dbReference type="VEuPathDB" id="FungiDB:PC9H_011085"/>
<feature type="compositionally biased region" description="Basic and acidic residues" evidence="1">
    <location>
        <begin position="504"/>
        <end position="516"/>
    </location>
</feature>
<feature type="compositionally biased region" description="Basic and acidic residues" evidence="1">
    <location>
        <begin position="376"/>
        <end position="404"/>
    </location>
</feature>
<evidence type="ECO:0000313" key="3">
    <source>
        <dbReference type="Proteomes" id="UP000623687"/>
    </source>
</evidence>
<sequence>MSRISFCTRVRAISAEYSLSLSIYHRLCLGEVADDTPYTKIQARLPEGLDVFLASSLIISVSGMVDKEDVPSEVIESSATCRQLGKCLRLNSIALGIESVSDCRIDDAGIPRIILVPSRPLPPDGTAVHAKLVEIQLKYIWKTIQQEGSDSPPDMRISPSLCDDSHPFDTRLLLPISLLLMEAHHKFLTWHLVKRYPLIFGPRAQNLDKELAYFTPISRAICSIIARSPNPTFREEAQSQINRIKSQRTSSLRKVSEAVLDVLGNQDDNESYFSVEKRVETDEDVLCSAMINLFIYGTKRTQFRPQESVMQDGSDVELSDDDHIPTTEEDFVHLSNMEDRSADTEASTPLDPPLTNASKDELDALAWMLNAPLLRKKPDTHSAPASKDEALMDTNATRKSDRSTPRPVSTLQPVITPSDSGEQHASHPHVPSTPNPELSYSPSQLSSSSSLVNDEAPVPSPIPPDDCEHDLFFEVDDSENSALMSTVSTTHSADVALPCTCDDDSLRSPYEEEHASQPHPNPELSYSPSQHPLSAPAPPDGEQDLLFDMEDILSDTSQDVDDDLDLDLDLAAFDMDMDTDNTNLPQDEVNTVTLSNDSDSDGLEDFEDSHLDEAPLSVSISPHSHIPSTLHQLIFHGRNAARARKTPATSTIKIQKCFKKYDVVRYFMHARPWVRTTSLHGEIICPHLVGRLQLQFFELCAPVVLKGASASDWGMVSCCSSCDTLHFRVPTPPPIFDLSPIAREDTHNRGITKCPIINHSLLSQPKPHSFFVSYTSQFVRAQFNLEMNFIRVKASTTPAFYDQFKSAFGAVFLPAKSGGAKELG</sequence>
<gene>
    <name evidence="2" type="ORF">PC9H_011085</name>
</gene>
<keyword evidence="3" id="KW-1185">Reference proteome</keyword>
<proteinExistence type="predicted"/>
<feature type="region of interest" description="Disordered" evidence="1">
    <location>
        <begin position="306"/>
        <end position="334"/>
    </location>
</feature>
<dbReference type="GeneID" id="59380903"/>
<dbReference type="OrthoDB" id="3141012at2759"/>
<accession>A0A8H7DMK5</accession>
<feature type="region of interest" description="Disordered" evidence="1">
    <location>
        <begin position="504"/>
        <end position="544"/>
    </location>
</feature>